<reference evidence="2" key="1">
    <citation type="submission" date="2008-02" db="EMBL/GenBank/DDBJ databases">
        <authorList>
            <consortium name="The Broad Institute Genome Sequencing Platform"/>
            <person name="Fischbach M."/>
            <person name="Ward D."/>
            <person name="Young S."/>
            <person name="Jaffe D."/>
            <person name="Gnerre S."/>
            <person name="Berlin A."/>
            <person name="Heiman D."/>
            <person name="Hepburn T."/>
            <person name="Sykes S."/>
            <person name="Alvarado L."/>
            <person name="Kodira C.D."/>
            <person name="Straight P."/>
            <person name="Clardy J."/>
            <person name="Hung D."/>
            <person name="Kolter R."/>
            <person name="Mekalanos J."/>
            <person name="Walker S."/>
            <person name="Walsh C.T."/>
            <person name="Lander E."/>
            <person name="Galagan J."/>
            <person name="Nusbaum C."/>
            <person name="Birren B."/>
        </authorList>
    </citation>
    <scope>NUCLEOTIDE SEQUENCE [LARGE SCALE GENOMIC DNA]</scope>
    <source>
        <strain evidence="2">ATCC 25486 / DSM 40338 / CBS 914.69 / JCM 4507 / NBRC 13074 / NRRL 2958 / 5647</strain>
    </source>
</reference>
<accession>B5HD50</accession>
<gene>
    <name evidence="1" type="ORF">SSDG_03211</name>
</gene>
<dbReference type="Proteomes" id="UP000002805">
    <property type="component" value="Chromosome"/>
</dbReference>
<dbReference type="AlphaFoldDB" id="B5HD50"/>
<name>B5HD50_STRE2</name>
<proteinExistence type="predicted"/>
<evidence type="ECO:0000313" key="1">
    <source>
        <dbReference type="EMBL" id="EDY64761.1"/>
    </source>
</evidence>
<dbReference type="HOGENOM" id="CLU_2884117_0_0_11"/>
<dbReference type="EMBL" id="CM000950">
    <property type="protein sequence ID" value="EDY64761.1"/>
    <property type="molecule type" value="Genomic_DNA"/>
</dbReference>
<organism evidence="1 2">
    <name type="scientific">Streptomyces pristinaespiralis (strain ATCC 25486 / DSM 40338 / CBS 914.69 / JCM 4507 / KCC S-0507 / NBRC 13074 / NRRL 2958 / 5647)</name>
    <dbReference type="NCBI Taxonomy" id="457429"/>
    <lineage>
        <taxon>Bacteria</taxon>
        <taxon>Bacillati</taxon>
        <taxon>Actinomycetota</taxon>
        <taxon>Actinomycetes</taxon>
        <taxon>Kitasatosporales</taxon>
        <taxon>Streptomycetaceae</taxon>
        <taxon>Streptomyces</taxon>
    </lineage>
</organism>
<reference evidence="2" key="2">
    <citation type="submission" date="2009-10" db="EMBL/GenBank/DDBJ databases">
        <title>The genome sequence of Streptomyces pristinaespiralis strain ATCC 25486.</title>
        <authorList>
            <consortium name="The Broad Institute Genome Sequencing Platform"/>
            <consortium name="Broad Institute Microbial Sequencing Center"/>
            <person name="Fischbach M."/>
            <person name="Godfrey P."/>
            <person name="Ward D."/>
            <person name="Young S."/>
            <person name="Zeng Q."/>
            <person name="Koehrsen M."/>
            <person name="Alvarado L."/>
            <person name="Berlin A.M."/>
            <person name="Bochicchio J."/>
            <person name="Borenstein D."/>
            <person name="Chapman S.B."/>
            <person name="Chen Z."/>
            <person name="Engels R."/>
            <person name="Freedman E."/>
            <person name="Gellesch M."/>
            <person name="Goldberg J."/>
            <person name="Griggs A."/>
            <person name="Gujja S."/>
            <person name="Heilman E.R."/>
            <person name="Heiman D.I."/>
            <person name="Hepburn T.A."/>
            <person name="Howarth C."/>
            <person name="Jen D."/>
            <person name="Larson L."/>
            <person name="Lewis B."/>
            <person name="Mehta T."/>
            <person name="Park D."/>
            <person name="Pearson M."/>
            <person name="Richards J."/>
            <person name="Roberts A."/>
            <person name="Saif S."/>
            <person name="Shea T.D."/>
            <person name="Shenoy N."/>
            <person name="Sisk P."/>
            <person name="Stolte C."/>
            <person name="Sykes S.N."/>
            <person name="Thomson T."/>
            <person name="Walk T."/>
            <person name="White J."/>
            <person name="Yandava C."/>
            <person name="Straight P."/>
            <person name="Clardy J."/>
            <person name="Hung D."/>
            <person name="Kolter R."/>
            <person name="Mekalanos J."/>
            <person name="Walker S."/>
            <person name="Walsh C.T."/>
            <person name="Wieland-Brown L.C."/>
            <person name="Haas B."/>
            <person name="Nusbaum C."/>
            <person name="Birren B."/>
        </authorList>
    </citation>
    <scope>NUCLEOTIDE SEQUENCE [LARGE SCALE GENOMIC DNA]</scope>
    <source>
        <strain evidence="2">ATCC 25486 / DSM 40338 / CBS 914.69 / JCM 4507 / NBRC 13074 / NRRL 2958 / 5647</strain>
    </source>
</reference>
<keyword evidence="2" id="KW-1185">Reference proteome</keyword>
<protein>
    <submittedName>
        <fullName evidence="1">Uncharacterized protein</fullName>
    </submittedName>
</protein>
<evidence type="ECO:0000313" key="2">
    <source>
        <dbReference type="Proteomes" id="UP000002805"/>
    </source>
</evidence>
<sequence length="63" mass="6634">MRSDRGVPTLPKTRSYPVRGRSALLSHALSLEFSAYAALAGTCGQPAPPLSPSRSVSEWCSGT</sequence>